<reference evidence="4" key="1">
    <citation type="journal article" date="2013" name="Science">
        <title>The Amborella genome and the evolution of flowering plants.</title>
        <authorList>
            <consortium name="Amborella Genome Project"/>
        </authorList>
    </citation>
    <scope>NUCLEOTIDE SEQUENCE [LARGE SCALE GENOMIC DNA]</scope>
</reference>
<dbReference type="SUPFAM" id="SSF140959">
    <property type="entry name" value="Indolic compounds 2,3-dioxygenase-like"/>
    <property type="match status" value="1"/>
</dbReference>
<evidence type="ECO:0000259" key="2">
    <source>
        <dbReference type="Pfam" id="PF07231"/>
    </source>
</evidence>
<evidence type="ECO:0000259" key="1">
    <source>
        <dbReference type="Pfam" id="PF07014"/>
    </source>
</evidence>
<protein>
    <recommendedName>
        <fullName evidence="5">Hs1pro-1 C-terminal domain-containing protein</fullName>
    </recommendedName>
</protein>
<evidence type="ECO:0008006" key="5">
    <source>
        <dbReference type="Google" id="ProtNLM"/>
    </source>
</evidence>
<dbReference type="InterPro" id="IPR038759">
    <property type="entry name" value="HSPRO1/HSPRO2"/>
</dbReference>
<dbReference type="InterPro" id="IPR009869">
    <property type="entry name" value="HSPRO1_N"/>
</dbReference>
<gene>
    <name evidence="3" type="ORF">AMTR_s00029p00230400</name>
</gene>
<dbReference type="Pfam" id="PF07014">
    <property type="entry name" value="Hs1pro-1_C"/>
    <property type="match status" value="1"/>
</dbReference>
<feature type="domain" description="Hs1pro-1 C-terminal" evidence="1">
    <location>
        <begin position="212"/>
        <end position="466"/>
    </location>
</feature>
<feature type="domain" description="Nematode resistance protein-like HSPRO1 N-terminal" evidence="2">
    <location>
        <begin position="1"/>
        <end position="208"/>
    </location>
</feature>
<dbReference type="GO" id="GO:0006952">
    <property type="term" value="P:defense response"/>
    <property type="evidence" value="ECO:0007669"/>
    <property type="project" value="InterPro"/>
</dbReference>
<dbReference type="HOGENOM" id="CLU_036144_0_0_1"/>
<dbReference type="PANTHER" id="PTHR34795:SF1">
    <property type="entry name" value="NEMATODE RESISTANCE PROTEIN-LIKE HSPRO1"/>
    <property type="match status" value="1"/>
</dbReference>
<keyword evidence="4" id="KW-1185">Reference proteome</keyword>
<name>W1PPM3_AMBTC</name>
<dbReference type="Gene3D" id="1.20.58.480">
    <property type="match status" value="1"/>
</dbReference>
<dbReference type="GO" id="GO:0046872">
    <property type="term" value="F:metal ion binding"/>
    <property type="evidence" value="ECO:0007669"/>
    <property type="project" value="InterPro"/>
</dbReference>
<dbReference type="AlphaFoldDB" id="W1PPM3"/>
<dbReference type="EMBL" id="KI392980">
    <property type="protein sequence ID" value="ERN09734.1"/>
    <property type="molecule type" value="Genomic_DNA"/>
</dbReference>
<organism evidence="3 4">
    <name type="scientific">Amborella trichopoda</name>
    <dbReference type="NCBI Taxonomy" id="13333"/>
    <lineage>
        <taxon>Eukaryota</taxon>
        <taxon>Viridiplantae</taxon>
        <taxon>Streptophyta</taxon>
        <taxon>Embryophyta</taxon>
        <taxon>Tracheophyta</taxon>
        <taxon>Spermatophyta</taxon>
        <taxon>Magnoliopsida</taxon>
        <taxon>Amborellales</taxon>
        <taxon>Amborellaceae</taxon>
        <taxon>Amborella</taxon>
    </lineage>
</organism>
<evidence type="ECO:0000313" key="3">
    <source>
        <dbReference type="EMBL" id="ERN09734.1"/>
    </source>
</evidence>
<dbReference type="Pfam" id="PF07231">
    <property type="entry name" value="Hs1pro-1_N"/>
    <property type="match status" value="1"/>
</dbReference>
<dbReference type="GO" id="GO:0020037">
    <property type="term" value="F:heme binding"/>
    <property type="evidence" value="ECO:0007669"/>
    <property type="project" value="InterPro"/>
</dbReference>
<evidence type="ECO:0000313" key="4">
    <source>
        <dbReference type="Proteomes" id="UP000017836"/>
    </source>
</evidence>
<proteinExistence type="predicted"/>
<dbReference type="InterPro" id="IPR037217">
    <property type="entry name" value="Trp/Indoleamine_2_3_dOase-like"/>
</dbReference>
<dbReference type="eggNOG" id="ENOG502QVKI">
    <property type="taxonomic scope" value="Eukaryota"/>
</dbReference>
<dbReference type="Proteomes" id="UP000017836">
    <property type="component" value="Unassembled WGS sequence"/>
</dbReference>
<accession>W1PPM3</accession>
<dbReference type="GO" id="GO:0019441">
    <property type="term" value="P:L-tryptophan catabolic process to kynurenine"/>
    <property type="evidence" value="ECO:0007669"/>
    <property type="project" value="InterPro"/>
</dbReference>
<dbReference type="OMA" id="ATWYKSK"/>
<dbReference type="PANTHER" id="PTHR34795">
    <property type="entry name" value="NEMATODE RESISTANCE PROTEIN-LIKE HSPRO1"/>
    <property type="match status" value="1"/>
</dbReference>
<dbReference type="Gramene" id="ERN09734">
    <property type="protein sequence ID" value="ERN09734"/>
    <property type="gene ID" value="AMTR_s00029p00230400"/>
</dbReference>
<sequence length="477" mass="54036">MVELKWKNQMAEQRELNSATNHRKPIASDSMPVHHNFVEDSADPLKLNQSDCLAYEQYLHLGRLWALSRSRQFPEWRNEPLLKPSLQALEITFRFISLVLSDPRPYINKSEWKRRLESLACLQIELIASICEDDEDDRENIASCSAPTVNLHLSNGVLTRGGSLQEVWKINGASSALVSQTSEQSLLPRLGAWQKSQDIASKLWFSIECHFQRAPFTLGLGEPNLSGKPVLEYDLVCKPSEVHSLKRSPLDPHLNNHENQSLYTTHQIRESWLITAQELLKRIHETLESKDFKASAKNCWLLEKIWKLLAEIEDLHLLMDPDDFLRLKKQLAIKTPTDSGAFCLRSRVLMAVSEACKDLKHRVPAILGVEADPSGGPSLQEEAMRLYHGHGNWSSIHLLQALQAIEAGLKKFFFSYQQLVIVVMGSSEAMGSHGNPRNGALSQLFMDPPYFPSLDAAKTFLGDFWQYEAKAASVRFS</sequence>
<dbReference type="KEGG" id="atr:18437892"/>
<dbReference type="OrthoDB" id="188455at2759"/>
<dbReference type="InterPro" id="IPR009743">
    <property type="entry name" value="Hs1pro-1_C"/>
</dbReference>